<evidence type="ECO:0000313" key="2">
    <source>
        <dbReference type="Proteomes" id="UP000789525"/>
    </source>
</evidence>
<accession>A0ACA9PKU1</accession>
<gene>
    <name evidence="1" type="ORF">ACOLOM_LOCUS10862</name>
</gene>
<name>A0ACA9PKU1_9GLOM</name>
<comment type="caution">
    <text evidence="1">The sequence shown here is derived from an EMBL/GenBank/DDBJ whole genome shotgun (WGS) entry which is preliminary data.</text>
</comment>
<sequence>FLLVGGEALALWELPQIFDQDHQEMDGDKIKWTKIWEQKVASKVILAQFSPDSTMFATMGEVWWNPQNSEAKERRFNFNYLPHPRAVVNLAWREGPAEQKKSNGSNILLTMCRDEICRIWVPTNPEEPHNLYITTVVDPDQSLVTHQLSEEERIDPEDSDYFTPIHWIHPKEFLTSLKMSIEVFDGEIDQAVLGSGLRKLKNLASDTSDLFYQIQRDGSMSALLENMDFNSFTNIRISIVGHAASPKYSCYYALHKRFPCRRWIIFAKVLPPFMIISLPISRNVRTNLAINKRLLYQASVELAIVAQSPQGRIKKYVVRLVEIFDSLQSVTALELKHSWTGHRSDVRSMVRAPGVDSFVSLEKDGDATLWDISTPESYQCDKRTGPTIIERSSISTNSQIRLACVLPNGRFLAAYNGIQVALFSCEDDHSHQIS</sequence>
<keyword evidence="2" id="KW-1185">Reference proteome</keyword>
<protein>
    <submittedName>
        <fullName evidence="1">12619_t:CDS:1</fullName>
    </submittedName>
</protein>
<dbReference type="Proteomes" id="UP000789525">
    <property type="component" value="Unassembled WGS sequence"/>
</dbReference>
<organism evidence="1 2">
    <name type="scientific">Acaulospora colombiana</name>
    <dbReference type="NCBI Taxonomy" id="27376"/>
    <lineage>
        <taxon>Eukaryota</taxon>
        <taxon>Fungi</taxon>
        <taxon>Fungi incertae sedis</taxon>
        <taxon>Mucoromycota</taxon>
        <taxon>Glomeromycotina</taxon>
        <taxon>Glomeromycetes</taxon>
        <taxon>Diversisporales</taxon>
        <taxon>Acaulosporaceae</taxon>
        <taxon>Acaulospora</taxon>
    </lineage>
</organism>
<feature type="non-terminal residue" evidence="1">
    <location>
        <position position="434"/>
    </location>
</feature>
<proteinExistence type="predicted"/>
<feature type="non-terminal residue" evidence="1">
    <location>
        <position position="1"/>
    </location>
</feature>
<evidence type="ECO:0000313" key="1">
    <source>
        <dbReference type="EMBL" id="CAG8715090.1"/>
    </source>
</evidence>
<reference evidence="1" key="1">
    <citation type="submission" date="2021-06" db="EMBL/GenBank/DDBJ databases">
        <authorList>
            <person name="Kallberg Y."/>
            <person name="Tangrot J."/>
            <person name="Rosling A."/>
        </authorList>
    </citation>
    <scope>NUCLEOTIDE SEQUENCE</scope>
    <source>
        <strain evidence="1">CL356</strain>
    </source>
</reference>
<dbReference type="EMBL" id="CAJVPT010036627">
    <property type="protein sequence ID" value="CAG8715090.1"/>
    <property type="molecule type" value="Genomic_DNA"/>
</dbReference>